<name>A0A2H0VJI0_9BACT</name>
<organism evidence="1 2">
    <name type="scientific">Candidatus Colwellbacteria bacterium CG10_big_fil_rev_8_21_14_0_10_41_28</name>
    <dbReference type="NCBI Taxonomy" id="1974539"/>
    <lineage>
        <taxon>Bacteria</taxon>
        <taxon>Candidatus Colwelliibacteriota</taxon>
    </lineage>
</organism>
<comment type="caution">
    <text evidence="1">The sequence shown here is derived from an EMBL/GenBank/DDBJ whole genome shotgun (WGS) entry which is preliminary data.</text>
</comment>
<proteinExistence type="predicted"/>
<sequence>MAEIAEILNCSVNKVRYWMDKSEIPRRPISEAVYIKYNPDGDPFKFEAPRTLEEAQLFGLGIGLYWGEGTKANKNAVRLGNSDPVLIKSFIDFLVRIFSVDKSSLKFELQIFDDVDIREVERKWIEELDISEKQMYKTRVTPRRGVGTYRKRNTNGVMTVSYGNTKLRNRLVEMLPM</sequence>
<accession>A0A2H0VJI0</accession>
<reference evidence="2" key="1">
    <citation type="submission" date="2017-09" db="EMBL/GenBank/DDBJ databases">
        <title>Depth-based differentiation of microbial function through sediment-hosted aquifers and enrichment of novel symbionts in the deep terrestrial subsurface.</title>
        <authorList>
            <person name="Probst A.J."/>
            <person name="Ladd B."/>
            <person name="Jarett J.K."/>
            <person name="Geller-Mcgrath D.E."/>
            <person name="Sieber C.M.K."/>
            <person name="Emerson J.B."/>
            <person name="Anantharaman K."/>
            <person name="Thomas B.C."/>
            <person name="Malmstrom R."/>
            <person name="Stieglmeier M."/>
            <person name="Klingl A."/>
            <person name="Woyke T."/>
            <person name="Ryan C.M."/>
            <person name="Banfield J.F."/>
        </authorList>
    </citation>
    <scope>NUCLEOTIDE SEQUENCE [LARGE SCALE GENOMIC DNA]</scope>
</reference>
<evidence type="ECO:0000313" key="2">
    <source>
        <dbReference type="Proteomes" id="UP000230776"/>
    </source>
</evidence>
<evidence type="ECO:0008006" key="3">
    <source>
        <dbReference type="Google" id="ProtNLM"/>
    </source>
</evidence>
<gene>
    <name evidence="1" type="ORF">COT88_01090</name>
</gene>
<evidence type="ECO:0000313" key="1">
    <source>
        <dbReference type="EMBL" id="PIR98519.1"/>
    </source>
</evidence>
<dbReference type="Proteomes" id="UP000230776">
    <property type="component" value="Unassembled WGS sequence"/>
</dbReference>
<dbReference type="EMBL" id="PFAG01000013">
    <property type="protein sequence ID" value="PIR98519.1"/>
    <property type="molecule type" value="Genomic_DNA"/>
</dbReference>
<protein>
    <recommendedName>
        <fullName evidence="3">Homing endonuclease LAGLIDADG domain-containing protein</fullName>
    </recommendedName>
</protein>
<dbReference type="AlphaFoldDB" id="A0A2H0VJI0"/>